<dbReference type="InterPro" id="IPR003594">
    <property type="entry name" value="HATPase_dom"/>
</dbReference>
<dbReference type="Proteomes" id="UP000589626">
    <property type="component" value="Unassembled WGS sequence"/>
</dbReference>
<dbReference type="GO" id="GO:0005524">
    <property type="term" value="F:ATP binding"/>
    <property type="evidence" value="ECO:0007669"/>
    <property type="project" value="UniProtKB-KW"/>
</dbReference>
<evidence type="ECO:0000256" key="6">
    <source>
        <dbReference type="ARBA" id="ARBA00022777"/>
    </source>
</evidence>
<organism evidence="12 13">
    <name type="scientific">Nocardioides soli</name>
    <dbReference type="NCBI Taxonomy" id="1036020"/>
    <lineage>
        <taxon>Bacteria</taxon>
        <taxon>Bacillati</taxon>
        <taxon>Actinomycetota</taxon>
        <taxon>Actinomycetes</taxon>
        <taxon>Propionibacteriales</taxon>
        <taxon>Nocardioidaceae</taxon>
        <taxon>Nocardioides</taxon>
    </lineage>
</organism>
<keyword evidence="9" id="KW-0812">Transmembrane</keyword>
<comment type="catalytic activity">
    <reaction evidence="1">
        <text>ATP + protein L-histidine = ADP + protein N-phospho-L-histidine.</text>
        <dbReference type="EC" id="2.7.13.3"/>
    </reaction>
</comment>
<dbReference type="GO" id="GO:0000155">
    <property type="term" value="F:phosphorelay sensor kinase activity"/>
    <property type="evidence" value="ECO:0007669"/>
    <property type="project" value="InterPro"/>
</dbReference>
<dbReference type="CDD" id="cd16917">
    <property type="entry name" value="HATPase_UhpB-NarQ-NarX-like"/>
    <property type="match status" value="1"/>
</dbReference>
<evidence type="ECO:0000256" key="1">
    <source>
        <dbReference type="ARBA" id="ARBA00000085"/>
    </source>
</evidence>
<keyword evidence="9" id="KW-0472">Membrane</keyword>
<feature type="domain" description="Signal transduction histidine kinase subgroup 3 dimerisation and phosphoacceptor" evidence="11">
    <location>
        <begin position="161"/>
        <end position="222"/>
    </location>
</feature>
<dbReference type="Gene3D" id="1.20.5.1930">
    <property type="match status" value="1"/>
</dbReference>
<keyword evidence="6 12" id="KW-0418">Kinase</keyword>
<keyword evidence="4" id="KW-0808">Transferase</keyword>
<accession>A0A7W4VWC1</accession>
<evidence type="ECO:0000256" key="8">
    <source>
        <dbReference type="ARBA" id="ARBA00023012"/>
    </source>
</evidence>
<dbReference type="AlphaFoldDB" id="A0A7W4VWC1"/>
<evidence type="ECO:0000256" key="2">
    <source>
        <dbReference type="ARBA" id="ARBA00012438"/>
    </source>
</evidence>
<dbReference type="GO" id="GO:0016020">
    <property type="term" value="C:membrane"/>
    <property type="evidence" value="ECO:0007669"/>
    <property type="project" value="InterPro"/>
</dbReference>
<name>A0A7W4VWC1_9ACTN</name>
<dbReference type="RefSeq" id="WP_183592887.1">
    <property type="nucleotide sequence ID" value="NZ_JACHWR010000002.1"/>
</dbReference>
<dbReference type="EMBL" id="JACHWR010000002">
    <property type="protein sequence ID" value="MBB3042983.1"/>
    <property type="molecule type" value="Genomic_DNA"/>
</dbReference>
<keyword evidence="9" id="KW-1133">Transmembrane helix</keyword>
<evidence type="ECO:0000259" key="11">
    <source>
        <dbReference type="Pfam" id="PF07730"/>
    </source>
</evidence>
<evidence type="ECO:0000313" key="12">
    <source>
        <dbReference type="EMBL" id="MBB3042983.1"/>
    </source>
</evidence>
<gene>
    <name evidence="12" type="ORF">FHU40_002801</name>
</gene>
<keyword evidence="7" id="KW-0067">ATP-binding</keyword>
<evidence type="ECO:0000256" key="9">
    <source>
        <dbReference type="SAM" id="Phobius"/>
    </source>
</evidence>
<protein>
    <recommendedName>
        <fullName evidence="2">histidine kinase</fullName>
        <ecNumber evidence="2">2.7.13.3</ecNumber>
    </recommendedName>
</protein>
<feature type="domain" description="Histidine kinase/HSP90-like ATPase" evidence="10">
    <location>
        <begin position="271"/>
        <end position="356"/>
    </location>
</feature>
<dbReference type="InterPro" id="IPR050482">
    <property type="entry name" value="Sensor_HK_TwoCompSys"/>
</dbReference>
<feature type="transmembrane region" description="Helical" evidence="9">
    <location>
        <begin position="31"/>
        <end position="48"/>
    </location>
</feature>
<dbReference type="InterPro" id="IPR011712">
    <property type="entry name" value="Sig_transdc_His_kin_sub3_dim/P"/>
</dbReference>
<reference evidence="12 13" key="1">
    <citation type="submission" date="2020-08" db="EMBL/GenBank/DDBJ databases">
        <title>Sequencing the genomes of 1000 actinobacteria strains.</title>
        <authorList>
            <person name="Klenk H.-P."/>
        </authorList>
    </citation>
    <scope>NUCLEOTIDE SEQUENCE [LARGE SCALE GENOMIC DNA]</scope>
    <source>
        <strain evidence="12 13">DSM 105498</strain>
    </source>
</reference>
<feature type="transmembrane region" description="Helical" evidence="9">
    <location>
        <begin position="93"/>
        <end position="111"/>
    </location>
</feature>
<keyword evidence="8" id="KW-0902">Two-component regulatory system</keyword>
<evidence type="ECO:0000313" key="13">
    <source>
        <dbReference type="Proteomes" id="UP000589626"/>
    </source>
</evidence>
<dbReference type="Gene3D" id="3.30.565.10">
    <property type="entry name" value="Histidine kinase-like ATPase, C-terminal domain"/>
    <property type="match status" value="1"/>
</dbReference>
<dbReference type="Pfam" id="PF02518">
    <property type="entry name" value="HATPase_c"/>
    <property type="match status" value="1"/>
</dbReference>
<dbReference type="GO" id="GO:0046983">
    <property type="term" value="F:protein dimerization activity"/>
    <property type="evidence" value="ECO:0007669"/>
    <property type="project" value="InterPro"/>
</dbReference>
<dbReference type="Pfam" id="PF07730">
    <property type="entry name" value="HisKA_3"/>
    <property type="match status" value="1"/>
</dbReference>
<evidence type="ECO:0000259" key="10">
    <source>
        <dbReference type="Pfam" id="PF02518"/>
    </source>
</evidence>
<evidence type="ECO:0000256" key="3">
    <source>
        <dbReference type="ARBA" id="ARBA00022553"/>
    </source>
</evidence>
<evidence type="ECO:0000256" key="7">
    <source>
        <dbReference type="ARBA" id="ARBA00022840"/>
    </source>
</evidence>
<dbReference type="PANTHER" id="PTHR24421">
    <property type="entry name" value="NITRATE/NITRITE SENSOR PROTEIN NARX-RELATED"/>
    <property type="match status" value="1"/>
</dbReference>
<sequence>MLRSPLPWLVPAALLVVGSLGANRGSDSYPAVVVLSVAAAAVIVLACYRGRLAVLLSGVAVGGYFAAGLDNGPMFLALPLALLVASLRSRPRALLPAGIVAVALAVVGLAVRAATDDAGPQVFWQSVGVAAMSLAAAFGGWWLVDRGRMRAEQAGRAATEERLRMAQDLHDGVGHGLAVIAMQAGVALHVLEKDPAAARRSLEAIRDTSRESLEALRDELARMAGGEAPRRTAPGLADLDPLIERIRAGGLVVDRHGDPGDVPGPADHAAYVVVQESLTNVLRHARAARATVGLERTATGLVVTVVDAGAGAVARVGQDGGMGIAGMRSRVEALGGTLEAGPAASGFRVRATIPVAS</sequence>
<evidence type="ECO:0000256" key="5">
    <source>
        <dbReference type="ARBA" id="ARBA00022741"/>
    </source>
</evidence>
<feature type="transmembrane region" description="Helical" evidence="9">
    <location>
        <begin position="123"/>
        <end position="144"/>
    </location>
</feature>
<dbReference type="PANTHER" id="PTHR24421:SF10">
    <property type="entry name" value="NITRATE_NITRITE SENSOR PROTEIN NARQ"/>
    <property type="match status" value="1"/>
</dbReference>
<evidence type="ECO:0000256" key="4">
    <source>
        <dbReference type="ARBA" id="ARBA00022679"/>
    </source>
</evidence>
<comment type="caution">
    <text evidence="12">The sequence shown here is derived from an EMBL/GenBank/DDBJ whole genome shotgun (WGS) entry which is preliminary data.</text>
</comment>
<keyword evidence="5" id="KW-0547">Nucleotide-binding</keyword>
<proteinExistence type="predicted"/>
<keyword evidence="13" id="KW-1185">Reference proteome</keyword>
<dbReference type="InterPro" id="IPR036890">
    <property type="entry name" value="HATPase_C_sf"/>
</dbReference>
<keyword evidence="3" id="KW-0597">Phosphoprotein</keyword>
<dbReference type="EC" id="2.7.13.3" evidence="2"/>
<dbReference type="SUPFAM" id="SSF55874">
    <property type="entry name" value="ATPase domain of HSP90 chaperone/DNA topoisomerase II/histidine kinase"/>
    <property type="match status" value="1"/>
</dbReference>